<dbReference type="Proteomes" id="UP000183417">
    <property type="component" value="Unassembled WGS sequence"/>
</dbReference>
<evidence type="ECO:0000256" key="1">
    <source>
        <dbReference type="SAM" id="SignalP"/>
    </source>
</evidence>
<evidence type="ECO:0000313" key="2">
    <source>
        <dbReference type="EMBL" id="SDY99238.1"/>
    </source>
</evidence>
<name>A0A1H3PDW9_9BURK</name>
<feature type="signal peptide" evidence="1">
    <location>
        <begin position="1"/>
        <end position="23"/>
    </location>
</feature>
<evidence type="ECO:0000313" key="3">
    <source>
        <dbReference type="Proteomes" id="UP000183417"/>
    </source>
</evidence>
<organism evidence="2 3">
    <name type="scientific">Delftia lacustris</name>
    <dbReference type="NCBI Taxonomy" id="558537"/>
    <lineage>
        <taxon>Bacteria</taxon>
        <taxon>Pseudomonadati</taxon>
        <taxon>Pseudomonadota</taxon>
        <taxon>Betaproteobacteria</taxon>
        <taxon>Burkholderiales</taxon>
        <taxon>Comamonadaceae</taxon>
        <taxon>Delftia</taxon>
    </lineage>
</organism>
<evidence type="ECO:0008006" key="4">
    <source>
        <dbReference type="Google" id="ProtNLM"/>
    </source>
</evidence>
<reference evidence="2 3" key="1">
    <citation type="submission" date="2016-10" db="EMBL/GenBank/DDBJ databases">
        <authorList>
            <person name="de Groot N.N."/>
        </authorList>
    </citation>
    <scope>NUCLEOTIDE SEQUENCE [LARGE SCALE GENOMIC DNA]</scope>
    <source>
        <strain evidence="2 3">LMG 24775</strain>
    </source>
</reference>
<dbReference type="AlphaFoldDB" id="A0A1H3PDW9"/>
<dbReference type="RefSeq" id="WP_047327905.1">
    <property type="nucleotide sequence ID" value="NZ_CP141274.1"/>
</dbReference>
<keyword evidence="1" id="KW-0732">Signal</keyword>
<dbReference type="PROSITE" id="PS51257">
    <property type="entry name" value="PROKAR_LIPOPROTEIN"/>
    <property type="match status" value="1"/>
</dbReference>
<protein>
    <recommendedName>
        <fullName evidence="4">Lipoprotein</fullName>
    </recommendedName>
</protein>
<feature type="chain" id="PRO_5010325313" description="Lipoprotein" evidence="1">
    <location>
        <begin position="24"/>
        <end position="348"/>
    </location>
</feature>
<gene>
    <name evidence="2" type="ORF">SAMN05421547_110113</name>
</gene>
<sequence>MTLQRPCFVLPTLVLALGLSGCAAPPSSGQLEKEEAEQAKTLWVISEALKANMAVVLVADLTPHKSLADAEGMSKWTSNVLWTHQDRPEIVFGRKFQNNALQRDPKTTYLFKAFEVHVLPPGKYLLTGGDDYWLNARLDQLGAKAGAAGAGRGASGTVSLAPETYREFYTEMNWKEATTHTQTRTEKYCTTVHRASGHCVAWGERQVTDSTPGMGAGYYQDTDSRDIPALKVQVRVPPRQALASFTLEGGQLVLSQRSYLKTPSYQFRQAGCRKVAAEKVECPLEDFTVHTLPVPMEFTRTYLASRANLTSDQEKLMARLVPMQVTTLGRQGAVDPIWGTPISLRKGP</sequence>
<dbReference type="GeneID" id="94690049"/>
<proteinExistence type="predicted"/>
<accession>A0A1H3PDW9</accession>
<dbReference type="EMBL" id="FNPE01000010">
    <property type="protein sequence ID" value="SDY99238.1"/>
    <property type="molecule type" value="Genomic_DNA"/>
</dbReference>